<proteinExistence type="predicted"/>
<name>A0AAJ0GN77_9PEZI</name>
<feature type="region of interest" description="Disordered" evidence="1">
    <location>
        <begin position="55"/>
        <end position="113"/>
    </location>
</feature>
<dbReference type="EMBL" id="JAUDZG010000006">
    <property type="protein sequence ID" value="KAK3303072.1"/>
    <property type="molecule type" value="Genomic_DNA"/>
</dbReference>
<reference evidence="3" key="1">
    <citation type="journal article" date="2023" name="Mol. Phylogenet. Evol.">
        <title>Genome-scale phylogeny and comparative genomics of the fungal order Sordariales.</title>
        <authorList>
            <person name="Hensen N."/>
            <person name="Bonometti L."/>
            <person name="Westerberg I."/>
            <person name="Brannstrom I.O."/>
            <person name="Guillou S."/>
            <person name="Cros-Aarteil S."/>
            <person name="Calhoun S."/>
            <person name="Haridas S."/>
            <person name="Kuo A."/>
            <person name="Mondo S."/>
            <person name="Pangilinan J."/>
            <person name="Riley R."/>
            <person name="LaButti K."/>
            <person name="Andreopoulos B."/>
            <person name="Lipzen A."/>
            <person name="Chen C."/>
            <person name="Yan M."/>
            <person name="Daum C."/>
            <person name="Ng V."/>
            <person name="Clum A."/>
            <person name="Steindorff A."/>
            <person name="Ohm R.A."/>
            <person name="Martin F."/>
            <person name="Silar P."/>
            <person name="Natvig D.O."/>
            <person name="Lalanne C."/>
            <person name="Gautier V."/>
            <person name="Ament-Velasquez S.L."/>
            <person name="Kruys A."/>
            <person name="Hutchinson M.I."/>
            <person name="Powell A.J."/>
            <person name="Barry K."/>
            <person name="Miller A.N."/>
            <person name="Grigoriev I.V."/>
            <person name="Debuchy R."/>
            <person name="Gladieux P."/>
            <person name="Hiltunen Thoren M."/>
            <person name="Johannesson H."/>
        </authorList>
    </citation>
    <scope>NUCLEOTIDE SEQUENCE</scope>
    <source>
        <strain evidence="3">CBS 333.67</strain>
    </source>
</reference>
<dbReference type="PANTHER" id="PTHR38788">
    <property type="entry name" value="CLR5 DOMAIN-CONTAINING PROTEIN"/>
    <property type="match status" value="1"/>
</dbReference>
<organism evidence="3 4">
    <name type="scientific">Chaetomium strumarium</name>
    <dbReference type="NCBI Taxonomy" id="1170767"/>
    <lineage>
        <taxon>Eukaryota</taxon>
        <taxon>Fungi</taxon>
        <taxon>Dikarya</taxon>
        <taxon>Ascomycota</taxon>
        <taxon>Pezizomycotina</taxon>
        <taxon>Sordariomycetes</taxon>
        <taxon>Sordariomycetidae</taxon>
        <taxon>Sordariales</taxon>
        <taxon>Chaetomiaceae</taxon>
        <taxon>Chaetomium</taxon>
    </lineage>
</organism>
<keyword evidence="4" id="KW-1185">Reference proteome</keyword>
<dbReference type="InterPro" id="IPR025676">
    <property type="entry name" value="Clr5_dom"/>
</dbReference>
<evidence type="ECO:0000313" key="3">
    <source>
        <dbReference type="EMBL" id="KAK3303072.1"/>
    </source>
</evidence>
<evidence type="ECO:0000313" key="4">
    <source>
        <dbReference type="Proteomes" id="UP001273166"/>
    </source>
</evidence>
<sequence length="576" mass="65337">MDRSVSPEGDPLAILAAAESLTGMVFDDDVEEAFIKEESSSPVADDDRPFMVRRLQPFKFKPPAPTQKSSGTPAGKVKATTGQNQAARAGRHGGKGSAASKTAHLRDSQAAGQPIVPRKIEDWEPWKSVLHELYITQNRILREIIGIMETKYNVRATPKMYKNQFARWGFFKYTVKKRPRTKVESPTDQSSDDSLDDGTLVLSSRDSLMHDSDGSRGMQVGLAAVRRFIHGHIDQDSANLRAEEVAGYVDPCYRYFKVAMDLFDLKENMDGGRVLRLAFLQIERKISKPTMKSFSDLCFLVPHLLLESGRKDILAAYLRYLARLASVKFGKHPVAELAASFASLVDDRPEDIMRYIMRLSQINADTIASLPGMLDRNRQWARNQYLACQRTISSSSSSASSIAESSWDSGSSGSGRVVSCGRQHEHHMLRVEAQSVYWAQLLVVQDPVGNQLAEEWLRRRFLKDFGVRCEAHLARLKQSVASGQFPAMFACMMECLYVGWLFDYYETVEDWDRAFEWGRRGLELSTDEQYALWSIHLEGLMRRHGRVEEADELERRRRAHAWLEKVRLEVDRLTLS</sequence>
<dbReference type="Pfam" id="PF14420">
    <property type="entry name" value="Clr5"/>
    <property type="match status" value="1"/>
</dbReference>
<dbReference type="RefSeq" id="XP_062718852.1">
    <property type="nucleotide sequence ID" value="XM_062865866.1"/>
</dbReference>
<protein>
    <recommendedName>
        <fullName evidence="2">Clr5 domain-containing protein</fullName>
    </recommendedName>
</protein>
<dbReference type="AlphaFoldDB" id="A0AAJ0GN77"/>
<reference evidence="3" key="2">
    <citation type="submission" date="2023-06" db="EMBL/GenBank/DDBJ databases">
        <authorList>
            <consortium name="Lawrence Berkeley National Laboratory"/>
            <person name="Mondo S.J."/>
            <person name="Hensen N."/>
            <person name="Bonometti L."/>
            <person name="Westerberg I."/>
            <person name="Brannstrom I.O."/>
            <person name="Guillou S."/>
            <person name="Cros-Aarteil S."/>
            <person name="Calhoun S."/>
            <person name="Haridas S."/>
            <person name="Kuo A."/>
            <person name="Pangilinan J."/>
            <person name="Riley R."/>
            <person name="Labutti K."/>
            <person name="Andreopoulos B."/>
            <person name="Lipzen A."/>
            <person name="Chen C."/>
            <person name="Yanf M."/>
            <person name="Daum C."/>
            <person name="Ng V."/>
            <person name="Clum A."/>
            <person name="Steindorff A."/>
            <person name="Ohm R."/>
            <person name="Martin F."/>
            <person name="Silar P."/>
            <person name="Natvig D."/>
            <person name="Lalanne C."/>
            <person name="Gautier V."/>
            <person name="Ament-Velasquez S.L."/>
            <person name="Kruys A."/>
            <person name="Hutchinson M.I."/>
            <person name="Powell A.J."/>
            <person name="Barry K."/>
            <person name="Miller A.N."/>
            <person name="Grigoriev I.V."/>
            <person name="Debuchy R."/>
            <person name="Gladieux P."/>
            <person name="Thoren M.H."/>
            <person name="Johannesson H."/>
        </authorList>
    </citation>
    <scope>NUCLEOTIDE SEQUENCE</scope>
    <source>
        <strain evidence="3">CBS 333.67</strain>
    </source>
</reference>
<dbReference type="GeneID" id="87884695"/>
<gene>
    <name evidence="3" type="ORF">B0T15DRAFT_438244</name>
</gene>
<evidence type="ECO:0000259" key="2">
    <source>
        <dbReference type="Pfam" id="PF14420"/>
    </source>
</evidence>
<dbReference type="PANTHER" id="PTHR38788:SF3">
    <property type="entry name" value="CLR5 DOMAIN-CONTAINING PROTEIN"/>
    <property type="match status" value="1"/>
</dbReference>
<comment type="caution">
    <text evidence="3">The sequence shown here is derived from an EMBL/GenBank/DDBJ whole genome shotgun (WGS) entry which is preliminary data.</text>
</comment>
<evidence type="ECO:0000256" key="1">
    <source>
        <dbReference type="SAM" id="MobiDB-lite"/>
    </source>
</evidence>
<feature type="domain" description="Clr5" evidence="2">
    <location>
        <begin position="121"/>
        <end position="172"/>
    </location>
</feature>
<accession>A0AAJ0GN77</accession>
<dbReference type="Proteomes" id="UP001273166">
    <property type="component" value="Unassembled WGS sequence"/>
</dbReference>